<dbReference type="Proteomes" id="UP000586305">
    <property type="component" value="Unassembled WGS sequence"/>
</dbReference>
<dbReference type="Gene3D" id="3.40.50.360">
    <property type="match status" value="1"/>
</dbReference>
<sequence>MYSLTTGGASNEERQTYYQQKIDGLYQDVFGFMSWQLLLPFIAHGVQQLSCEQRANLLKTYEQHLLNSVVNKQ</sequence>
<dbReference type="RefSeq" id="WP_171627232.1">
    <property type="nucleotide sequence ID" value="NZ_JABBPG010000008.1"/>
</dbReference>
<comment type="caution">
    <text evidence="1">The sequence shown here is derived from an EMBL/GenBank/DDBJ whole genome shotgun (WGS) entry which is preliminary data.</text>
</comment>
<evidence type="ECO:0000313" key="2">
    <source>
        <dbReference type="Proteomes" id="UP000586305"/>
    </source>
</evidence>
<protein>
    <submittedName>
        <fullName evidence="1">Uncharacterized protein</fullName>
    </submittedName>
</protein>
<reference evidence="1 2" key="1">
    <citation type="submission" date="2020-04" db="EMBL/GenBank/DDBJ databases">
        <title>Pseudoalteromonas caenipelagi sp. nov., isolated from a tidal flat.</title>
        <authorList>
            <person name="Park S."/>
            <person name="Yoon J.-H."/>
        </authorList>
    </citation>
    <scope>NUCLEOTIDE SEQUENCE [LARGE SCALE GENOMIC DNA]</scope>
    <source>
        <strain evidence="1 2">JBTF-M23</strain>
    </source>
</reference>
<proteinExistence type="predicted"/>
<dbReference type="EMBL" id="JABBPG010000008">
    <property type="protein sequence ID" value="NOU52173.1"/>
    <property type="molecule type" value="Genomic_DNA"/>
</dbReference>
<accession>A0A849VI71</accession>
<evidence type="ECO:0000313" key="1">
    <source>
        <dbReference type="EMBL" id="NOU52173.1"/>
    </source>
</evidence>
<keyword evidence="2" id="KW-1185">Reference proteome</keyword>
<dbReference type="InterPro" id="IPR029039">
    <property type="entry name" value="Flavoprotein-like_sf"/>
</dbReference>
<name>A0A849VI71_9GAMM</name>
<dbReference type="AlphaFoldDB" id="A0A849VI71"/>
<organism evidence="1 2">
    <name type="scientific">Pseudoalteromonas caenipelagi</name>
    <dbReference type="NCBI Taxonomy" id="2726988"/>
    <lineage>
        <taxon>Bacteria</taxon>
        <taxon>Pseudomonadati</taxon>
        <taxon>Pseudomonadota</taxon>
        <taxon>Gammaproteobacteria</taxon>
        <taxon>Alteromonadales</taxon>
        <taxon>Pseudoalteromonadaceae</taxon>
        <taxon>Pseudoalteromonas</taxon>
    </lineage>
</organism>
<gene>
    <name evidence="1" type="ORF">HG263_16715</name>
</gene>